<reference evidence="1" key="1">
    <citation type="submission" date="2015-07" db="EMBL/GenBank/DDBJ databases">
        <title>MeaNS - Measles Nucleotide Surveillance Program.</title>
        <authorList>
            <person name="Tran T."/>
            <person name="Druce J."/>
        </authorList>
    </citation>
    <scope>NUCLEOTIDE SEQUENCE</scope>
    <source>
        <strain evidence="1">UCB-OBI-ISO-001</strain>
        <tissue evidence="1">Gonad</tissue>
    </source>
</reference>
<evidence type="ECO:0000313" key="1">
    <source>
        <dbReference type="EMBL" id="KOF63020.1"/>
    </source>
</evidence>
<protein>
    <submittedName>
        <fullName evidence="1">Uncharacterized protein</fullName>
    </submittedName>
</protein>
<organism evidence="1">
    <name type="scientific">Octopus bimaculoides</name>
    <name type="common">California two-spotted octopus</name>
    <dbReference type="NCBI Taxonomy" id="37653"/>
    <lineage>
        <taxon>Eukaryota</taxon>
        <taxon>Metazoa</taxon>
        <taxon>Spiralia</taxon>
        <taxon>Lophotrochozoa</taxon>
        <taxon>Mollusca</taxon>
        <taxon>Cephalopoda</taxon>
        <taxon>Coleoidea</taxon>
        <taxon>Octopodiformes</taxon>
        <taxon>Octopoda</taxon>
        <taxon>Incirrata</taxon>
        <taxon>Octopodidae</taxon>
        <taxon>Octopus</taxon>
    </lineage>
</organism>
<sequence length="70" mass="8048">MKKGKKTNKQNNMQDGKVCNYVMGKNRGQFNVSNDSYSSETKRRKKIILSGYAKQCCLKQDRWIANGSKL</sequence>
<dbReference type="EMBL" id="KQ431836">
    <property type="protein sequence ID" value="KOF63020.1"/>
    <property type="molecule type" value="Genomic_DNA"/>
</dbReference>
<proteinExistence type="predicted"/>
<dbReference type="AlphaFoldDB" id="A0A0L8FH69"/>
<name>A0A0L8FH69_OCTBM</name>
<accession>A0A0L8FH69</accession>
<gene>
    <name evidence="1" type="ORF">OCBIM_22020753mg</name>
</gene>